<dbReference type="PANTHER" id="PTHR32196:SF72">
    <property type="entry name" value="RIBOSE IMPORT PERMEASE PROTEIN RBSC"/>
    <property type="match status" value="1"/>
</dbReference>
<accession>A0A2G6KBA5</accession>
<organism evidence="7 8">
    <name type="scientific">candidate division KSB3 bacterium</name>
    <dbReference type="NCBI Taxonomy" id="2044937"/>
    <lineage>
        <taxon>Bacteria</taxon>
        <taxon>candidate division KSB3</taxon>
    </lineage>
</organism>
<evidence type="ECO:0000256" key="4">
    <source>
        <dbReference type="ARBA" id="ARBA00022989"/>
    </source>
</evidence>
<comment type="caution">
    <text evidence="7">The sequence shown here is derived from an EMBL/GenBank/DDBJ whole genome shotgun (WGS) entry which is preliminary data.</text>
</comment>
<feature type="transmembrane region" description="Helical" evidence="6">
    <location>
        <begin position="24"/>
        <end position="47"/>
    </location>
</feature>
<keyword evidence="3 6" id="KW-0812">Transmembrane</keyword>
<reference evidence="7 8" key="1">
    <citation type="submission" date="2017-10" db="EMBL/GenBank/DDBJ databases">
        <title>Novel microbial diversity and functional potential in the marine mammal oral microbiome.</title>
        <authorList>
            <person name="Dudek N.K."/>
            <person name="Sun C.L."/>
            <person name="Burstein D."/>
            <person name="Kantor R.S."/>
            <person name="Aliaga Goltsman D.S."/>
            <person name="Bik E.M."/>
            <person name="Thomas B.C."/>
            <person name="Banfield J.F."/>
            <person name="Relman D.A."/>
        </authorList>
    </citation>
    <scope>NUCLEOTIDE SEQUENCE [LARGE SCALE GENOMIC DNA]</scope>
    <source>
        <strain evidence="7">DOLJORAL78_47_16</strain>
    </source>
</reference>
<feature type="transmembrane region" description="Helical" evidence="6">
    <location>
        <begin position="299"/>
        <end position="317"/>
    </location>
</feature>
<protein>
    <submittedName>
        <fullName evidence="7">Ribose ABC transporter permease</fullName>
    </submittedName>
</protein>
<evidence type="ECO:0000256" key="3">
    <source>
        <dbReference type="ARBA" id="ARBA00022692"/>
    </source>
</evidence>
<keyword evidence="5 6" id="KW-0472">Membrane</keyword>
<dbReference type="Proteomes" id="UP000230821">
    <property type="component" value="Unassembled WGS sequence"/>
</dbReference>
<dbReference type="GO" id="GO:0022857">
    <property type="term" value="F:transmembrane transporter activity"/>
    <property type="evidence" value="ECO:0007669"/>
    <property type="project" value="InterPro"/>
</dbReference>
<feature type="transmembrane region" description="Helical" evidence="6">
    <location>
        <begin position="59"/>
        <end position="86"/>
    </location>
</feature>
<proteinExistence type="predicted"/>
<keyword evidence="2" id="KW-1003">Cell membrane</keyword>
<dbReference type="AlphaFoldDB" id="A0A2G6KBA5"/>
<dbReference type="InterPro" id="IPR001851">
    <property type="entry name" value="ABC_transp_permease"/>
</dbReference>
<evidence type="ECO:0000256" key="6">
    <source>
        <dbReference type="SAM" id="Phobius"/>
    </source>
</evidence>
<dbReference type="EMBL" id="PDSK01000105">
    <property type="protein sequence ID" value="PIE32958.1"/>
    <property type="molecule type" value="Genomic_DNA"/>
</dbReference>
<dbReference type="Pfam" id="PF02653">
    <property type="entry name" value="BPD_transp_2"/>
    <property type="match status" value="1"/>
</dbReference>
<evidence type="ECO:0000313" key="8">
    <source>
        <dbReference type="Proteomes" id="UP000230821"/>
    </source>
</evidence>
<evidence type="ECO:0000256" key="2">
    <source>
        <dbReference type="ARBA" id="ARBA00022475"/>
    </source>
</evidence>
<feature type="transmembrane region" description="Helical" evidence="6">
    <location>
        <begin position="222"/>
        <end position="243"/>
    </location>
</feature>
<dbReference type="PANTHER" id="PTHR32196">
    <property type="entry name" value="ABC TRANSPORTER PERMEASE PROTEIN YPHD-RELATED-RELATED"/>
    <property type="match status" value="1"/>
</dbReference>
<comment type="subcellular location">
    <subcellularLocation>
        <location evidence="1">Cell membrane</location>
        <topology evidence="1">Multi-pass membrane protein</topology>
    </subcellularLocation>
</comment>
<dbReference type="CDD" id="cd06579">
    <property type="entry name" value="TM_PBP1_transp_AraH_like"/>
    <property type="match status" value="1"/>
</dbReference>
<name>A0A2G6KBA5_9BACT</name>
<sequence length="328" mass="34252">MQAQAQQQTTFGRLLKLWGSLRKYGVYLGLIGLCIILTIASSNFLTVKNILNVVRQSSIIAIMGIGMTFVILTGGIDLSVGSVLAISSVMTCYTMVTLNLPIAIGIVVGLLVGTFFGVCIGLLITRVGLPPFIATLAAMSIARGLVLVVTGGRPIFGLPKAYGWFGGGYVAFIPTPVAIMAVLYAIGIIILRKTRLGLYAYSIGGNEEASRLSGVNTNKYKVIIYGISGLAAAISGIVLASRLRSAQPLAGLTYELDVIASCVIGGISLSGGEGTLIGTLGGALVIAVLRNGLNLLNVSAYWQQVTIGVVIAVAVAIDTMRKKRQTKV</sequence>
<evidence type="ECO:0000313" key="7">
    <source>
        <dbReference type="EMBL" id="PIE32958.1"/>
    </source>
</evidence>
<feature type="transmembrane region" description="Helical" evidence="6">
    <location>
        <begin position="131"/>
        <end position="149"/>
    </location>
</feature>
<gene>
    <name evidence="7" type="ORF">CSA56_13580</name>
</gene>
<dbReference type="GO" id="GO:0005886">
    <property type="term" value="C:plasma membrane"/>
    <property type="evidence" value="ECO:0007669"/>
    <property type="project" value="UniProtKB-SubCell"/>
</dbReference>
<feature type="transmembrane region" description="Helical" evidence="6">
    <location>
        <begin position="169"/>
        <end position="191"/>
    </location>
</feature>
<keyword evidence="4 6" id="KW-1133">Transmembrane helix</keyword>
<evidence type="ECO:0000256" key="5">
    <source>
        <dbReference type="ARBA" id="ARBA00023136"/>
    </source>
</evidence>
<feature type="transmembrane region" description="Helical" evidence="6">
    <location>
        <begin position="98"/>
        <end position="124"/>
    </location>
</feature>
<evidence type="ECO:0000256" key="1">
    <source>
        <dbReference type="ARBA" id="ARBA00004651"/>
    </source>
</evidence>